<comment type="caution">
    <text evidence="2">The sequence shown here is derived from an EMBL/GenBank/DDBJ whole genome shotgun (WGS) entry which is preliminary data.</text>
</comment>
<accession>A0A3A4L7Q4</accession>
<dbReference type="AlphaFoldDB" id="A0A3A4L7Q4"/>
<dbReference type="EMBL" id="QZFU01000011">
    <property type="protein sequence ID" value="RJO78956.1"/>
    <property type="molecule type" value="Genomic_DNA"/>
</dbReference>
<evidence type="ECO:0000313" key="3">
    <source>
        <dbReference type="Proteomes" id="UP000266677"/>
    </source>
</evidence>
<evidence type="ECO:0000313" key="2">
    <source>
        <dbReference type="EMBL" id="RJO78956.1"/>
    </source>
</evidence>
<protein>
    <submittedName>
        <fullName evidence="2">Uncharacterized protein</fullName>
    </submittedName>
</protein>
<sequence length="71" mass="8020">MFVRPVTPEKDRKMQQITRSSKQPVRVRWAIVVLASVQRHTCAGESSTPNPNTTFAVNSKIRLPDYVPKVA</sequence>
<gene>
    <name evidence="2" type="ORF">D5S18_03725</name>
</gene>
<proteinExistence type="predicted"/>
<name>A0A3A4L7Q4_9NOCA</name>
<organism evidence="2 3">
    <name type="scientific">Nocardia panacis</name>
    <dbReference type="NCBI Taxonomy" id="2340916"/>
    <lineage>
        <taxon>Bacteria</taxon>
        <taxon>Bacillati</taxon>
        <taxon>Actinomycetota</taxon>
        <taxon>Actinomycetes</taxon>
        <taxon>Mycobacteriales</taxon>
        <taxon>Nocardiaceae</taxon>
        <taxon>Nocardia</taxon>
    </lineage>
</organism>
<dbReference type="Proteomes" id="UP000266677">
    <property type="component" value="Unassembled WGS sequence"/>
</dbReference>
<evidence type="ECO:0000256" key="1">
    <source>
        <dbReference type="SAM" id="MobiDB-lite"/>
    </source>
</evidence>
<reference evidence="2 3" key="1">
    <citation type="submission" date="2018-09" db="EMBL/GenBank/DDBJ databases">
        <title>YIM PH21274 draft genome.</title>
        <authorList>
            <person name="Miao C."/>
        </authorList>
    </citation>
    <scope>NUCLEOTIDE SEQUENCE [LARGE SCALE GENOMIC DNA]</scope>
    <source>
        <strain evidence="2 3">YIM PH 21724</strain>
    </source>
</reference>
<keyword evidence="3" id="KW-1185">Reference proteome</keyword>
<feature type="region of interest" description="Disordered" evidence="1">
    <location>
        <begin position="1"/>
        <end position="20"/>
    </location>
</feature>